<keyword evidence="5" id="KW-0811">Translocation</keyword>
<dbReference type="OrthoDB" id="9777044at2"/>
<feature type="transmembrane region" description="Helical" evidence="5">
    <location>
        <begin position="75"/>
        <end position="96"/>
    </location>
</feature>
<organism evidence="6 7">
    <name type="scientific">Haematobacter genomosp. 1</name>
    <dbReference type="NCBI Taxonomy" id="366618"/>
    <lineage>
        <taxon>Bacteria</taxon>
        <taxon>Pseudomonadati</taxon>
        <taxon>Pseudomonadota</taxon>
        <taxon>Alphaproteobacteria</taxon>
        <taxon>Rhodobacterales</taxon>
        <taxon>Paracoccaceae</taxon>
        <taxon>Haematobacter</taxon>
    </lineage>
</organism>
<keyword evidence="7" id="KW-1185">Reference proteome</keyword>
<keyword evidence="4 5" id="KW-0472">Membrane</keyword>
<keyword evidence="2 5" id="KW-0812">Transmembrane</keyword>
<dbReference type="PANTHER" id="PTHR30371:SF0">
    <property type="entry name" value="SEC-INDEPENDENT PROTEIN TRANSLOCASE PROTEIN TATC, CHLOROPLASTIC-RELATED"/>
    <property type="match status" value="1"/>
</dbReference>
<keyword evidence="5" id="KW-0653">Protein transport</keyword>
<accession>A0A212ABK8</accession>
<dbReference type="Proteomes" id="UP000196878">
    <property type="component" value="Unassembled WGS sequence"/>
</dbReference>
<evidence type="ECO:0000256" key="1">
    <source>
        <dbReference type="ARBA" id="ARBA00004141"/>
    </source>
</evidence>
<comment type="subunit">
    <text evidence="5">The Tat system comprises two distinct complexes: a TatABC complex, containing multiple copies of TatA, TatB and TatC subunits, and a separate TatA complex, containing only TatA subunits. Substrates initially bind to the TatABC complex, which probably triggers association of the separate TatA complex to form the active translocon.</text>
</comment>
<comment type="subcellular location">
    <subcellularLocation>
        <location evidence="5">Cell membrane</location>
        <topology evidence="5">Multi-pass membrane protein</topology>
    </subcellularLocation>
    <subcellularLocation>
        <location evidence="1">Membrane</location>
        <topology evidence="1">Multi-pass membrane protein</topology>
    </subcellularLocation>
</comment>
<evidence type="ECO:0000313" key="7">
    <source>
        <dbReference type="Proteomes" id="UP000196878"/>
    </source>
</evidence>
<dbReference type="EMBL" id="NIPW01000013">
    <property type="protein sequence ID" value="OWJ78054.1"/>
    <property type="molecule type" value="Genomic_DNA"/>
</dbReference>
<feature type="transmembrane region" description="Helical" evidence="5">
    <location>
        <begin position="24"/>
        <end position="42"/>
    </location>
</feature>
<dbReference type="GO" id="GO:0043953">
    <property type="term" value="P:protein transport by the Tat complex"/>
    <property type="evidence" value="ECO:0007669"/>
    <property type="project" value="UniProtKB-UniRule"/>
</dbReference>
<sequence length="288" mass="31668">MKSEDIDDSSAPLIEHLAELRKRLIWSALAFVVAMFLAFTVWNPIFNFLTWPVCGALAERGQDCGLVLIKLQEGFFVAIKISMFGGLVLSFPIIAYQLWRFVAPGLYRSEKAAFLPFLIASPVMFIIGAAFAFFVVIPIAFNFFLTFQQVGTPGVPIPAEPGSVTPHTAGITFQGSVAEYLSLTISFVTAFGLCFQLPVLLVLMGKAGLITSKGLASVRRYAVVVILIVAAIATPPDVMSQSILFAAIYPLYEISIFLIRRIERRKEAEMKAEGLWVDEDEDDGKDKA</sequence>
<proteinExistence type="inferred from homology"/>
<feature type="transmembrane region" description="Helical" evidence="5">
    <location>
        <begin position="117"/>
        <end position="141"/>
    </location>
</feature>
<dbReference type="Pfam" id="PF00902">
    <property type="entry name" value="TatC"/>
    <property type="match status" value="1"/>
</dbReference>
<dbReference type="AlphaFoldDB" id="A0A212ABK8"/>
<dbReference type="InterPro" id="IPR002033">
    <property type="entry name" value="TatC"/>
</dbReference>
<evidence type="ECO:0000256" key="5">
    <source>
        <dbReference type="HAMAP-Rule" id="MF_00902"/>
    </source>
</evidence>
<dbReference type="NCBIfam" id="TIGR00945">
    <property type="entry name" value="tatC"/>
    <property type="match status" value="1"/>
</dbReference>
<evidence type="ECO:0000256" key="3">
    <source>
        <dbReference type="ARBA" id="ARBA00022989"/>
    </source>
</evidence>
<feature type="transmembrane region" description="Helical" evidence="5">
    <location>
        <begin position="239"/>
        <end position="259"/>
    </location>
</feature>
<evidence type="ECO:0000256" key="4">
    <source>
        <dbReference type="ARBA" id="ARBA00023136"/>
    </source>
</evidence>
<dbReference type="HAMAP" id="MF_00902">
    <property type="entry name" value="TatC"/>
    <property type="match status" value="1"/>
</dbReference>
<evidence type="ECO:0000256" key="2">
    <source>
        <dbReference type="ARBA" id="ARBA00022692"/>
    </source>
</evidence>
<dbReference type="GO" id="GO:0009977">
    <property type="term" value="F:proton motive force dependent protein transmembrane transporter activity"/>
    <property type="evidence" value="ECO:0007669"/>
    <property type="project" value="TreeGrafter"/>
</dbReference>
<keyword evidence="5" id="KW-0813">Transport</keyword>
<dbReference type="PANTHER" id="PTHR30371">
    <property type="entry name" value="SEC-INDEPENDENT PROTEIN TRANSLOCASE PROTEIN TATC"/>
    <property type="match status" value="1"/>
</dbReference>
<feature type="transmembrane region" description="Helical" evidence="5">
    <location>
        <begin position="180"/>
        <end position="203"/>
    </location>
</feature>
<dbReference type="RefSeq" id="WP_088215347.1">
    <property type="nucleotide sequence ID" value="NZ_NIPW01000013.1"/>
</dbReference>
<comment type="similarity">
    <text evidence="5">Belongs to the TatC family.</text>
</comment>
<comment type="caution">
    <text evidence="6">The sequence shown here is derived from an EMBL/GenBank/DDBJ whole genome shotgun (WGS) entry which is preliminary data.</text>
</comment>
<gene>
    <name evidence="5 6" type="primary">tatC</name>
    <name evidence="6" type="ORF">CDV49_09735</name>
</gene>
<evidence type="ECO:0000313" key="6">
    <source>
        <dbReference type="EMBL" id="OWJ78054.1"/>
    </source>
</evidence>
<protein>
    <recommendedName>
        <fullName evidence="5">Sec-independent protein translocase protein TatC</fullName>
    </recommendedName>
</protein>
<dbReference type="GO" id="GO:0033281">
    <property type="term" value="C:TAT protein transport complex"/>
    <property type="evidence" value="ECO:0007669"/>
    <property type="project" value="UniProtKB-UniRule"/>
</dbReference>
<dbReference type="PRINTS" id="PR01840">
    <property type="entry name" value="TATCFAMILY"/>
</dbReference>
<dbReference type="GO" id="GO:0065002">
    <property type="term" value="P:intracellular protein transmembrane transport"/>
    <property type="evidence" value="ECO:0007669"/>
    <property type="project" value="TreeGrafter"/>
</dbReference>
<comment type="function">
    <text evidence="5">Part of the twin-arginine translocation (Tat) system that transports large folded proteins containing a characteristic twin-arginine motif in their signal peptide across membranes. Together with TatB, TatC is part of a receptor directly interacting with Tat signal peptides.</text>
</comment>
<keyword evidence="5" id="KW-1003">Cell membrane</keyword>
<feature type="transmembrane region" description="Helical" evidence="5">
    <location>
        <begin position="215"/>
        <end position="233"/>
    </location>
</feature>
<name>A0A212ABK8_9RHOB</name>
<reference evidence="6 7" key="1">
    <citation type="submission" date="2016-12" db="EMBL/GenBank/DDBJ databases">
        <title>Comparison of Traditional DNA-DNA Hybridization with In Silico Genomic Analysis.</title>
        <authorList>
            <person name="Nicholson A.C."/>
            <person name="Humrighouse B.W."/>
            <person name="Graziano J."/>
            <person name="Lasker B."/>
            <person name="Whitney A.M."/>
            <person name="Mcquiston J.R."/>
        </authorList>
    </citation>
    <scope>NUCLEOTIDE SEQUENCE [LARGE SCALE GENOMIC DNA]</scope>
    <source>
        <strain evidence="6 7">H2240</strain>
    </source>
</reference>
<keyword evidence="3 5" id="KW-1133">Transmembrane helix</keyword>